<name>A0A176RXU6_9GAMM</name>
<reference evidence="3 4" key="1">
    <citation type="submission" date="2016-05" db="EMBL/GenBank/DDBJ databases">
        <title>Single-cell genome of chain-forming Candidatus Thiomargarita nelsonii and comparison to other large sulfur-oxidizing bacteria.</title>
        <authorList>
            <person name="Winkel M."/>
            <person name="Salman V."/>
            <person name="Woyke T."/>
            <person name="Schulz-Vogt H."/>
            <person name="Richter M."/>
            <person name="Flood B."/>
            <person name="Bailey J."/>
            <person name="Amann R."/>
            <person name="Mussmann M."/>
        </authorList>
    </citation>
    <scope>NUCLEOTIDE SEQUENCE [LARGE SCALE GENOMIC DNA]</scope>
    <source>
        <strain evidence="3 4">THI036</strain>
    </source>
</reference>
<keyword evidence="1" id="KW-0560">Oxidoreductase</keyword>
<dbReference type="GO" id="GO:0005737">
    <property type="term" value="C:cytoplasm"/>
    <property type="evidence" value="ECO:0007669"/>
    <property type="project" value="TreeGrafter"/>
</dbReference>
<evidence type="ECO:0000256" key="1">
    <source>
        <dbReference type="ARBA" id="ARBA00023002"/>
    </source>
</evidence>
<protein>
    <submittedName>
        <fullName evidence="3">Glycine oxidase ThiO</fullName>
    </submittedName>
</protein>
<dbReference type="InterPro" id="IPR006076">
    <property type="entry name" value="FAD-dep_OxRdtase"/>
</dbReference>
<dbReference type="AlphaFoldDB" id="A0A176RXU6"/>
<sequence length="235" mass="25708">MAQIRNPRLLKALRRALELAKKLTVLEQQTVQALRVEADKIIGVETEQGLIAAKRVIVTAGAWSAHLLNSVATPLAVNPVRGQMILFVTPPNLVSRIVLAKDRYVIPRRDGSVLVGSTVEPAGFDKSTTNTAREDLKSAAFKLIPRLADYTVQKHWAGLRPSSPNGVPYIGKHPNIEGLYMNTGHFRNGIVLGLASARLLADIVLERVPILEPSDYALTAERGENATIEQCRNEP</sequence>
<evidence type="ECO:0000259" key="2">
    <source>
        <dbReference type="Pfam" id="PF01266"/>
    </source>
</evidence>
<organism evidence="3 4">
    <name type="scientific">Candidatus Thiomargarita nelsonii</name>
    <dbReference type="NCBI Taxonomy" id="1003181"/>
    <lineage>
        <taxon>Bacteria</taxon>
        <taxon>Pseudomonadati</taxon>
        <taxon>Pseudomonadota</taxon>
        <taxon>Gammaproteobacteria</taxon>
        <taxon>Thiotrichales</taxon>
        <taxon>Thiotrichaceae</taxon>
        <taxon>Thiomargarita</taxon>
    </lineage>
</organism>
<proteinExistence type="predicted"/>
<dbReference type="EMBL" id="LUTY01002239">
    <property type="protein sequence ID" value="OAD20612.1"/>
    <property type="molecule type" value="Genomic_DNA"/>
</dbReference>
<dbReference type="PANTHER" id="PTHR13847:SF289">
    <property type="entry name" value="GLYCINE OXIDASE"/>
    <property type="match status" value="1"/>
</dbReference>
<dbReference type="SUPFAM" id="SSF54373">
    <property type="entry name" value="FAD-linked reductases, C-terminal domain"/>
    <property type="match status" value="1"/>
</dbReference>
<dbReference type="InterPro" id="IPR036188">
    <property type="entry name" value="FAD/NAD-bd_sf"/>
</dbReference>
<dbReference type="GO" id="GO:0016491">
    <property type="term" value="F:oxidoreductase activity"/>
    <property type="evidence" value="ECO:0007669"/>
    <property type="project" value="UniProtKB-KW"/>
</dbReference>
<dbReference type="SUPFAM" id="SSF51905">
    <property type="entry name" value="FAD/NAD(P)-binding domain"/>
    <property type="match status" value="1"/>
</dbReference>
<dbReference type="Gene3D" id="3.30.9.10">
    <property type="entry name" value="D-Amino Acid Oxidase, subunit A, domain 2"/>
    <property type="match status" value="1"/>
</dbReference>
<dbReference type="Proteomes" id="UP000076962">
    <property type="component" value="Unassembled WGS sequence"/>
</dbReference>
<dbReference type="Gene3D" id="3.50.50.60">
    <property type="entry name" value="FAD/NAD(P)-binding domain"/>
    <property type="match status" value="1"/>
</dbReference>
<gene>
    <name evidence="3" type="ORF">THIOM_003678</name>
</gene>
<dbReference type="PANTHER" id="PTHR13847">
    <property type="entry name" value="SARCOSINE DEHYDROGENASE-RELATED"/>
    <property type="match status" value="1"/>
</dbReference>
<accession>A0A176RXU6</accession>
<dbReference type="Pfam" id="PF01266">
    <property type="entry name" value="DAO"/>
    <property type="match status" value="1"/>
</dbReference>
<comment type="caution">
    <text evidence="3">The sequence shown here is derived from an EMBL/GenBank/DDBJ whole genome shotgun (WGS) entry which is preliminary data.</text>
</comment>
<feature type="domain" description="FAD dependent oxidoreductase" evidence="2">
    <location>
        <begin position="3"/>
        <end position="202"/>
    </location>
</feature>
<evidence type="ECO:0000313" key="4">
    <source>
        <dbReference type="Proteomes" id="UP000076962"/>
    </source>
</evidence>
<evidence type="ECO:0000313" key="3">
    <source>
        <dbReference type="EMBL" id="OAD20612.1"/>
    </source>
</evidence>
<keyword evidence="4" id="KW-1185">Reference proteome</keyword>